<dbReference type="Gene3D" id="3.30.160.60">
    <property type="entry name" value="Classic Zinc Finger"/>
    <property type="match status" value="1"/>
</dbReference>
<dbReference type="InterPro" id="IPR039187">
    <property type="entry name" value="SNO_AAA"/>
</dbReference>
<evidence type="ECO:0000259" key="8">
    <source>
        <dbReference type="Pfam" id="PF13871"/>
    </source>
</evidence>
<name>A0A8K0EDJ4_BRALA</name>
<dbReference type="PANTHER" id="PTHR12706:SF33">
    <property type="entry name" value="PROTEIN WITH HELICASE_C DOMAIN"/>
    <property type="match status" value="1"/>
</dbReference>
<evidence type="ECO:0000313" key="11">
    <source>
        <dbReference type="EMBL" id="CAH1244610.1"/>
    </source>
</evidence>
<feature type="compositionally biased region" description="Polar residues" evidence="7">
    <location>
        <begin position="165"/>
        <end position="228"/>
    </location>
</feature>
<evidence type="ECO:0000313" key="12">
    <source>
        <dbReference type="Proteomes" id="UP000838412"/>
    </source>
</evidence>
<feature type="compositionally biased region" description="Polar residues" evidence="7">
    <location>
        <begin position="287"/>
        <end position="309"/>
    </location>
</feature>
<dbReference type="InterPro" id="IPR027417">
    <property type="entry name" value="P-loop_NTPase"/>
</dbReference>
<dbReference type="OrthoDB" id="421838at2759"/>
<keyword evidence="2" id="KW-0805">Transcription regulation</keyword>
<dbReference type="FunFam" id="3.40.50.300:FF:000342">
    <property type="entry name" value="Protein strawberry notch homolog 2"/>
    <property type="match status" value="1"/>
</dbReference>
<protein>
    <recommendedName>
        <fullName evidence="6">Protein strawberry notch homolog 2</fullName>
    </recommendedName>
</protein>
<dbReference type="PANTHER" id="PTHR12706">
    <property type="entry name" value="STRAWBERRY NOTCH-RELATED"/>
    <property type="match status" value="1"/>
</dbReference>
<dbReference type="GO" id="GO:0071354">
    <property type="term" value="P:cellular response to interleukin-6"/>
    <property type="evidence" value="ECO:0007669"/>
    <property type="project" value="UniProtKB-ARBA"/>
</dbReference>
<proteinExistence type="inferred from homology"/>
<comment type="subunit">
    <text evidence="5">Interacts with TAL1; this interaction inhibits TAL1 occupancy of the DCSTAMP promoter, leading to the activation of the DCSTAMP promoter by the transcription factor MITF.</text>
</comment>
<evidence type="ECO:0000256" key="7">
    <source>
        <dbReference type="SAM" id="MobiDB-lite"/>
    </source>
</evidence>
<dbReference type="GO" id="GO:0006355">
    <property type="term" value="P:regulation of DNA-templated transcription"/>
    <property type="evidence" value="ECO:0007669"/>
    <property type="project" value="InterPro"/>
</dbReference>
<accession>A0A8K0EDJ4</accession>
<evidence type="ECO:0000256" key="5">
    <source>
        <dbReference type="ARBA" id="ARBA00063805"/>
    </source>
</evidence>
<dbReference type="Proteomes" id="UP000838412">
    <property type="component" value="Chromosome 14"/>
</dbReference>
<feature type="domain" description="Strawberry notch helicase C" evidence="8">
    <location>
        <begin position="799"/>
        <end position="1080"/>
    </location>
</feature>
<feature type="compositionally biased region" description="Low complexity" evidence="7">
    <location>
        <begin position="1404"/>
        <end position="1423"/>
    </location>
</feature>
<gene>
    <name evidence="11" type="primary">SBNO1</name>
    <name evidence="11" type="ORF">BLAG_LOCUS7206</name>
</gene>
<dbReference type="Pfam" id="PF13872">
    <property type="entry name" value="AAA_34"/>
    <property type="match status" value="1"/>
</dbReference>
<reference evidence="11" key="1">
    <citation type="submission" date="2022-01" db="EMBL/GenBank/DDBJ databases">
        <authorList>
            <person name="Braso-Vives M."/>
        </authorList>
    </citation>
    <scope>NUCLEOTIDE SEQUENCE</scope>
</reference>
<sequence>MDANASYLAWMAALSSRQGPNLLQGTVLPSQAAAPANMMGLDLEMTRMAQETVQETVRKQSGQYKHSNTHGTGDSTGNSQVSTNTVTRMAQETVQETGQYKHSNTHGTGDGTGNSQETVQETGQYKHSNTHGTGDGTGNSQVSTNTVTRMAQETVQETVRRQYRKQSGQYKHSNTHGTGDGTGNSQVSTNTVTRMAQETVQETVRKQSGQYKHSNTHGTGDGTGNSQVSTNTVTRMAQETVQETGQYKHSNTHGTGDGTGNSQVSTNIVTRMAQETVQETVRRQYRKQSGQYKHSNTHGTGDSTGNSQVSTNTVTRMAQETVQETVSEEVFTTYKANVPTIPHAQPHPADIVEAGSLAAMALPPTDYPLVDAIPDDVINSGKLSALQLEGVVYACTRHQMVLPNGCRAGFFIGDGAGVGKGRQISGIILDNFARGRTRHVWFSISTDLKVDAERDLRDIGCYVKVIEGCQQLDRETKVFGLPPGFKDGVIFSTYATLVSSVQKGVGASTSRQSRLDQLINWCGGQDFDGCLIFDECHKAKHFVPGKEKNSTKVALAVATIQRLLPKARVVYCSATGVTDVKNMAFMERLGLWGKGAAFNDFDQFLDAIQRRGLGVAEMLAMEMKGSGMYISRGLSFRQAEFVTVEVNLTPQQIKTYDMAAHVWNELRQSLTTAIARTGTNNPRMWSTFWSSHQRFFKQLCMGMKVPAIVQEAKESLEKGYSIVIGLQTTGEASLECELSKHGGQVSGFVSLCKEIYTRFVHQHFPTTIQGQEEKEDFWCKSAKDLLLGFADKIGLPNSPLDEIINQLGGPQCVAEMTGRRGRVVRKTAKSPPQYALRDSDTTGDMDSLNIREKTSFMDGKKLVAIISDAASTGISLHADMRAANQRRRVHITLELPWSADKAVQQMGRSHRSNQSSGPLYKLVTTSLGGERRFAAAVARRLQSLGALTKGDRRAATGADLSEFNFDTPYGRTALRNMYYGICHGEMVAGVSLDSVTRGKYQFGEFNSIMQDCLTQMGVIEEGGGNSVKDKDSGMVGRFLNRILGLSVERQNLIFHYFSQCLNANVSAARREGRYNEGLVDITASSVDLVGDPREVFHGVHNGTNITRHVVLSVDRGMDWDSAVLRAKNHEKEKDGFYCSRREVRGRRLHILATQKENSTHLFKVARPNTGVSSFDEEISEILSRYSHVTVDRAEHGWKQQYEEASQHCIHGPNCKNGQACTVGSRCYRVSLLCGGIVTLMALLERTVAQYQGKLQLSKVECNLRVVRVELRDGRRIVGLRYPEVLIPLAEKAMEEQNTPESIIQRIRNQPTILSNGMLALPASQPAPPPLPANRATSAVIEPACPVVKKCLSRATTPPVTIKNFFKPCSTIKRTTSASRVATSQSDSTVEAASQSNGNATNPDQSGASQAIQSSASQASQSSATDVNQSGNDQSDDGETSQTETALPKVASESDVVFLSQDSASTQGSSFNSENKFADSQTCRDTSSMEKLSIKRPLGSSSANRPAKRQKSHQKSNNLMSMFKKTTQKEEVSKLKKLMCPICNVVMKPGTTNGELNQHIDNCLL</sequence>
<evidence type="ECO:0000256" key="4">
    <source>
        <dbReference type="ARBA" id="ARBA00055221"/>
    </source>
</evidence>
<dbReference type="InterPro" id="IPR026741">
    <property type="entry name" value="SNO"/>
</dbReference>
<feature type="region of interest" description="Disordered" evidence="7">
    <location>
        <begin position="57"/>
        <end position="83"/>
    </location>
</feature>
<dbReference type="Pfam" id="PF13871">
    <property type="entry name" value="Helicase_C_4"/>
    <property type="match status" value="1"/>
</dbReference>
<dbReference type="EMBL" id="OV696699">
    <property type="protein sequence ID" value="CAH1244610.1"/>
    <property type="molecule type" value="Genomic_DNA"/>
</dbReference>
<feature type="domain" description="Strawberry notch AAA" evidence="9">
    <location>
        <begin position="346"/>
        <end position="657"/>
    </location>
</feature>
<dbReference type="GO" id="GO:0031490">
    <property type="term" value="F:chromatin DNA binding"/>
    <property type="evidence" value="ECO:0007669"/>
    <property type="project" value="TreeGrafter"/>
</dbReference>
<evidence type="ECO:0000259" key="9">
    <source>
        <dbReference type="Pfam" id="PF13872"/>
    </source>
</evidence>
<feature type="domain" description="SBNO alpha/beta" evidence="10">
    <location>
        <begin position="1117"/>
        <end position="1225"/>
    </location>
</feature>
<evidence type="ECO:0000256" key="6">
    <source>
        <dbReference type="ARBA" id="ARBA00073423"/>
    </source>
</evidence>
<dbReference type="Gene3D" id="3.40.50.300">
    <property type="entry name" value="P-loop containing nucleotide triphosphate hydrolases"/>
    <property type="match status" value="1"/>
</dbReference>
<feature type="compositionally biased region" description="Polar residues" evidence="7">
    <location>
        <begin position="1375"/>
        <end position="1403"/>
    </location>
</feature>
<dbReference type="GO" id="GO:0005634">
    <property type="term" value="C:nucleus"/>
    <property type="evidence" value="ECO:0007669"/>
    <property type="project" value="TreeGrafter"/>
</dbReference>
<feature type="region of interest" description="Disordered" evidence="7">
    <location>
        <begin position="98"/>
        <end position="118"/>
    </location>
</feature>
<feature type="compositionally biased region" description="Polar residues" evidence="7">
    <location>
        <begin position="1464"/>
        <end position="1489"/>
    </location>
</feature>
<evidence type="ECO:0000259" key="10">
    <source>
        <dbReference type="Pfam" id="PF25373"/>
    </source>
</evidence>
<feature type="region of interest" description="Disordered" evidence="7">
    <location>
        <begin position="1464"/>
        <end position="1521"/>
    </location>
</feature>
<dbReference type="GO" id="GO:0042393">
    <property type="term" value="F:histone binding"/>
    <property type="evidence" value="ECO:0007669"/>
    <property type="project" value="TreeGrafter"/>
</dbReference>
<feature type="region of interest" description="Disordered" evidence="7">
    <location>
        <begin position="1375"/>
        <end position="1452"/>
    </location>
</feature>
<evidence type="ECO:0000256" key="2">
    <source>
        <dbReference type="ARBA" id="ARBA00023015"/>
    </source>
</evidence>
<evidence type="ECO:0000256" key="3">
    <source>
        <dbReference type="ARBA" id="ARBA00023163"/>
    </source>
</evidence>
<keyword evidence="12" id="KW-1185">Reference proteome</keyword>
<dbReference type="Pfam" id="PF25373">
    <property type="entry name" value="SBNO"/>
    <property type="match status" value="1"/>
</dbReference>
<dbReference type="InterPro" id="IPR026937">
    <property type="entry name" value="SBNO_Helicase_C_dom"/>
</dbReference>
<evidence type="ECO:0000256" key="1">
    <source>
        <dbReference type="ARBA" id="ARBA00006992"/>
    </source>
</evidence>
<comment type="function">
    <text evidence="4">Acts as a transcriptional coregulator, that can have both coactivator and corepressor functions. Inhibits the DCSTAMP-repressive activity of TAL1, hence enhancing the access of the transcription factor MITF to the DC-STAMP promoter in osteoclast. Plays a role in bone homeostasis; required as a positive regulator in TNFSF11//RANKL-mediated osteoclast fusion via a DCSTAMP-dependent pathway. May also be required in the regulation of osteoblast differentiation. Involved in the transcriptional corepression of NF-kappaB in macrophages. Plays a role as a regulator in the pro-inflammatory cascade.</text>
</comment>
<comment type="similarity">
    <text evidence="1">Belongs to the SBNO family.</text>
</comment>
<feature type="region of interest" description="Disordered" evidence="7">
    <location>
        <begin position="160"/>
        <end position="228"/>
    </location>
</feature>
<dbReference type="InterPro" id="IPR057332">
    <property type="entry name" value="SBNO_a/b_dom"/>
</dbReference>
<organism evidence="11 12">
    <name type="scientific">Branchiostoma lanceolatum</name>
    <name type="common">Common lancelet</name>
    <name type="synonym">Amphioxus lanceolatum</name>
    <dbReference type="NCBI Taxonomy" id="7740"/>
    <lineage>
        <taxon>Eukaryota</taxon>
        <taxon>Metazoa</taxon>
        <taxon>Chordata</taxon>
        <taxon>Cephalochordata</taxon>
        <taxon>Leptocardii</taxon>
        <taxon>Amphioxiformes</taxon>
        <taxon>Branchiostomatidae</taxon>
        <taxon>Branchiostoma</taxon>
    </lineage>
</organism>
<dbReference type="SUPFAM" id="SSF52540">
    <property type="entry name" value="P-loop containing nucleoside triphosphate hydrolases"/>
    <property type="match status" value="2"/>
</dbReference>
<keyword evidence="3" id="KW-0804">Transcription</keyword>
<feature type="region of interest" description="Disordered" evidence="7">
    <location>
        <begin position="282"/>
        <end position="309"/>
    </location>
</feature>